<name>L0I860_HALRX</name>
<dbReference type="STRING" id="797302.Halru_0223"/>
<dbReference type="AlphaFoldDB" id="L0I860"/>
<keyword evidence="4" id="KW-1185">Reference proteome</keyword>
<organism evidence="3 4">
    <name type="scientific">Halovivax ruber (strain DSM 18193 / JCM 13892 / XH-70)</name>
    <dbReference type="NCBI Taxonomy" id="797302"/>
    <lineage>
        <taxon>Archaea</taxon>
        <taxon>Methanobacteriati</taxon>
        <taxon>Methanobacteriota</taxon>
        <taxon>Stenosarchaea group</taxon>
        <taxon>Halobacteria</taxon>
        <taxon>Halobacteriales</taxon>
        <taxon>Natrialbaceae</taxon>
        <taxon>Halovivax</taxon>
    </lineage>
</organism>
<evidence type="ECO:0000313" key="4">
    <source>
        <dbReference type="Proteomes" id="UP000010846"/>
    </source>
</evidence>
<feature type="compositionally biased region" description="Polar residues" evidence="1">
    <location>
        <begin position="313"/>
        <end position="322"/>
    </location>
</feature>
<feature type="region of interest" description="Disordered" evidence="1">
    <location>
        <begin position="303"/>
        <end position="322"/>
    </location>
</feature>
<dbReference type="EMBL" id="CP003050">
    <property type="protein sequence ID" value="AGB14869.1"/>
    <property type="molecule type" value="Genomic_DNA"/>
</dbReference>
<evidence type="ECO:0000259" key="2">
    <source>
        <dbReference type="Pfam" id="PF13699"/>
    </source>
</evidence>
<evidence type="ECO:0000256" key="1">
    <source>
        <dbReference type="SAM" id="MobiDB-lite"/>
    </source>
</evidence>
<accession>L0I860</accession>
<dbReference type="KEGG" id="hru:Halru_0223"/>
<dbReference type="InterPro" id="IPR025295">
    <property type="entry name" value="eCIS_core_dom"/>
</dbReference>
<dbReference type="eggNOG" id="arCOG10869">
    <property type="taxonomic scope" value="Archaea"/>
</dbReference>
<evidence type="ECO:0000313" key="3">
    <source>
        <dbReference type="EMBL" id="AGB14869.1"/>
    </source>
</evidence>
<dbReference type="Proteomes" id="UP000010846">
    <property type="component" value="Chromosome"/>
</dbReference>
<proteinExistence type="predicted"/>
<dbReference type="OrthoDB" id="186293at2157"/>
<feature type="domain" description="eCIS core" evidence="2">
    <location>
        <begin position="31"/>
        <end position="100"/>
    </location>
</feature>
<sequence>MSCCAPGGSEPRLVEGSWAGLAARGTSGQLLDTSIQRAVEDRMGDSFSDVQIHTGPTAAKACEEINARAFTVGNHIAFNAGEYDPESPEGQHLLAHVKQQTGAAISMMPQADADLEIDPDPQLEREADQAAEEALSGEEALIVNRLGTDVHIQRMPEGEQIDQARQEADERFGSDVPADPEVLAKEVEQLKANQQQVLEVLSQAQPGAPSEGEWGETATKGLLGSLASMGTGAAVGAAVGSIFPGLGTEAGAAVGTAASGVVGDFVKQGIGWASDNLVDEKAASLEQMYEEISRMYEELKDEGNAHGGATKFGANNESGISG</sequence>
<reference evidence="3" key="1">
    <citation type="submission" date="2011-09" db="EMBL/GenBank/DDBJ databases">
        <title>Complete sequence of Halovivax ruber XH-70.</title>
        <authorList>
            <consortium name="US DOE Joint Genome Institute"/>
            <person name="Lucas S."/>
            <person name="Han J."/>
            <person name="Lapidus A."/>
            <person name="Cheng J.-F."/>
            <person name="Goodwin L."/>
            <person name="Pitluck S."/>
            <person name="Peters L."/>
            <person name="Mikhailova N."/>
            <person name="Davenport K."/>
            <person name="Detter J.C."/>
            <person name="Han C."/>
            <person name="Tapia R."/>
            <person name="Land M."/>
            <person name="Hauser L."/>
            <person name="Kyrpides N."/>
            <person name="Ivanova N."/>
            <person name="Pagani I."/>
            <person name="Sproer C."/>
            <person name="Anderson I."/>
            <person name="Woyke T."/>
        </authorList>
    </citation>
    <scope>NUCLEOTIDE SEQUENCE</scope>
    <source>
        <strain evidence="3">XH-70</strain>
    </source>
</reference>
<gene>
    <name evidence="3" type="ordered locus">Halru_0223</name>
</gene>
<dbReference type="Pfam" id="PF13699">
    <property type="entry name" value="eCIS_core"/>
    <property type="match status" value="1"/>
</dbReference>
<dbReference type="HOGENOM" id="CLU_044681_1_0_2"/>
<protein>
    <recommendedName>
        <fullName evidence="2">eCIS core domain-containing protein</fullName>
    </recommendedName>
</protein>